<sequence>MPITPFHFGPGAAIHALAPRHISFIGFVAANVIIDLEPLYFILTDQYPLHRFFHSYIGASVILLAAPVVFIAARRLAARFWLPNLFGWQQLRAWPVTLGAAAGVYSHIVFDSIMHGDMRPFAPFSDANPLLRIISLGTLELSCVAAGLIGLAILGARKLAAKNAE</sequence>
<evidence type="ECO:0000313" key="2">
    <source>
        <dbReference type="EMBL" id="PWF55636.1"/>
    </source>
</evidence>
<dbReference type="Proteomes" id="UP000241421">
    <property type="component" value="Unassembled WGS sequence"/>
</dbReference>
<feature type="transmembrane region" description="Helical" evidence="1">
    <location>
        <begin position="93"/>
        <end position="110"/>
    </location>
</feature>
<organism evidence="2 3">
    <name type="scientific">Massilia glaciei</name>
    <dbReference type="NCBI Taxonomy" id="1524097"/>
    <lineage>
        <taxon>Bacteria</taxon>
        <taxon>Pseudomonadati</taxon>
        <taxon>Pseudomonadota</taxon>
        <taxon>Betaproteobacteria</taxon>
        <taxon>Burkholderiales</taxon>
        <taxon>Oxalobacteraceae</taxon>
        <taxon>Telluria group</taxon>
        <taxon>Massilia</taxon>
    </lineage>
</organism>
<keyword evidence="1" id="KW-0472">Membrane</keyword>
<feature type="transmembrane region" description="Helical" evidence="1">
    <location>
        <begin position="130"/>
        <end position="154"/>
    </location>
</feature>
<reference evidence="2 3" key="1">
    <citation type="submission" date="2018-04" db="EMBL/GenBank/DDBJ databases">
        <title>Massilia violaceinigra sp. nov., a novel purple-pigmented bacterium isolated from Tianshan glacier, Xinjiang, China.</title>
        <authorList>
            <person name="Wang H."/>
        </authorList>
    </citation>
    <scope>NUCLEOTIDE SEQUENCE [LARGE SCALE GENOMIC DNA]</scope>
    <source>
        <strain evidence="2 3">B448-2</strain>
    </source>
</reference>
<dbReference type="RefSeq" id="WP_106755600.1">
    <property type="nucleotide sequence ID" value="NZ_PXWF02000016.1"/>
</dbReference>
<feature type="transmembrane region" description="Helical" evidence="1">
    <location>
        <begin position="55"/>
        <end position="73"/>
    </location>
</feature>
<keyword evidence="3" id="KW-1185">Reference proteome</keyword>
<gene>
    <name evidence="2" type="ORF">C7C56_000780</name>
</gene>
<dbReference type="AlphaFoldDB" id="A0A2U2I7B7"/>
<evidence type="ECO:0000313" key="3">
    <source>
        <dbReference type="Proteomes" id="UP000241421"/>
    </source>
</evidence>
<keyword evidence="1" id="KW-0812">Transmembrane</keyword>
<dbReference type="EMBL" id="PXWF02000016">
    <property type="protein sequence ID" value="PWF55636.1"/>
    <property type="molecule type" value="Genomic_DNA"/>
</dbReference>
<comment type="caution">
    <text evidence="2">The sequence shown here is derived from an EMBL/GenBank/DDBJ whole genome shotgun (WGS) entry which is preliminary data.</text>
</comment>
<protein>
    <recommendedName>
        <fullName evidence="4">DUF4184 domain-containing protein</fullName>
    </recommendedName>
</protein>
<name>A0A2U2I7B7_9BURK</name>
<proteinExistence type="predicted"/>
<evidence type="ECO:0000256" key="1">
    <source>
        <dbReference type="SAM" id="Phobius"/>
    </source>
</evidence>
<keyword evidence="1" id="KW-1133">Transmembrane helix</keyword>
<accession>A0A2U2I7B7</accession>
<dbReference type="OrthoDB" id="272996at2"/>
<feature type="transmembrane region" description="Helical" evidence="1">
    <location>
        <begin position="21"/>
        <end position="43"/>
    </location>
</feature>
<evidence type="ECO:0008006" key="4">
    <source>
        <dbReference type="Google" id="ProtNLM"/>
    </source>
</evidence>